<dbReference type="EMBL" id="SACS01000013">
    <property type="protein sequence ID" value="RVU35646.1"/>
    <property type="molecule type" value="Genomic_DNA"/>
</dbReference>
<feature type="binding site" evidence="2">
    <location>
        <begin position="19"/>
        <end position="22"/>
    </location>
    <ligand>
        <name>FAD</name>
        <dbReference type="ChEBI" id="CHEBI:57692"/>
    </ligand>
</feature>
<dbReference type="InterPro" id="IPR050816">
    <property type="entry name" value="Flavin-dep_Halogenase_NPB"/>
</dbReference>
<evidence type="ECO:0000256" key="3">
    <source>
        <dbReference type="SAM" id="Phobius"/>
    </source>
</evidence>
<dbReference type="GO" id="GO:0000166">
    <property type="term" value="F:nucleotide binding"/>
    <property type="evidence" value="ECO:0007669"/>
    <property type="project" value="UniProtKB-KW"/>
</dbReference>
<feature type="binding site" evidence="2">
    <location>
        <position position="349"/>
    </location>
    <ligand>
        <name>L-tryptophan</name>
        <dbReference type="ChEBI" id="CHEBI:57912"/>
    </ligand>
</feature>
<feature type="active site" evidence="1">
    <location>
        <position position="86"/>
    </location>
</feature>
<gene>
    <name evidence="4" type="ORF">EOE67_12510</name>
</gene>
<dbReference type="Gene3D" id="3.50.50.60">
    <property type="entry name" value="FAD/NAD(P)-binding domain"/>
    <property type="match status" value="1"/>
</dbReference>
<organism evidence="4 5">
    <name type="scientific">Rheinheimera riviphila</name>
    <dbReference type="NCBI Taxonomy" id="1834037"/>
    <lineage>
        <taxon>Bacteria</taxon>
        <taxon>Pseudomonadati</taxon>
        <taxon>Pseudomonadota</taxon>
        <taxon>Gammaproteobacteria</taxon>
        <taxon>Chromatiales</taxon>
        <taxon>Chromatiaceae</taxon>
        <taxon>Rheinheimera</taxon>
    </lineage>
</organism>
<keyword evidence="2" id="KW-0547">Nucleotide-binding</keyword>
<dbReference type="GO" id="GO:0004497">
    <property type="term" value="F:monooxygenase activity"/>
    <property type="evidence" value="ECO:0007669"/>
    <property type="project" value="InterPro"/>
</dbReference>
<dbReference type="AlphaFoldDB" id="A0A437QM79"/>
<dbReference type="PIRSF" id="PIRSF011396">
    <property type="entry name" value="Trp_halogenase"/>
    <property type="match status" value="1"/>
</dbReference>
<accession>A0A437QM79</accession>
<feature type="binding site" evidence="2">
    <location>
        <position position="86"/>
    </location>
    <ligand>
        <name>7-chloro-L-tryptophan</name>
        <dbReference type="ChEBI" id="CHEBI:58713"/>
    </ligand>
</feature>
<evidence type="ECO:0000256" key="2">
    <source>
        <dbReference type="PIRSR" id="PIRSR011396-2"/>
    </source>
</evidence>
<dbReference type="SUPFAM" id="SSF51905">
    <property type="entry name" value="FAD/NAD(P)-binding domain"/>
    <property type="match status" value="1"/>
</dbReference>
<feature type="binding site" evidence="2">
    <location>
        <position position="192"/>
    </location>
    <ligand>
        <name>FAD</name>
        <dbReference type="ChEBI" id="CHEBI:57692"/>
    </ligand>
</feature>
<dbReference type="Proteomes" id="UP000283077">
    <property type="component" value="Unassembled WGS sequence"/>
</dbReference>
<evidence type="ECO:0000313" key="4">
    <source>
        <dbReference type="EMBL" id="RVU35646.1"/>
    </source>
</evidence>
<protein>
    <submittedName>
        <fullName evidence="4">Tryptophan 7-halogenase</fullName>
    </submittedName>
</protein>
<comment type="caution">
    <text evidence="4">The sequence shown here is derived from an EMBL/GenBank/DDBJ whole genome shotgun (WGS) entry which is preliminary data.</text>
</comment>
<keyword evidence="2" id="KW-0274">FAD</keyword>
<keyword evidence="3" id="KW-0472">Membrane</keyword>
<dbReference type="OrthoDB" id="5751025at2"/>
<dbReference type="InterPro" id="IPR036188">
    <property type="entry name" value="FAD/NAD-bd_sf"/>
</dbReference>
<dbReference type="Pfam" id="PF04820">
    <property type="entry name" value="Trp_halogenase"/>
    <property type="match status" value="1"/>
</dbReference>
<dbReference type="PANTHER" id="PTHR43747">
    <property type="entry name" value="FAD-BINDING PROTEIN"/>
    <property type="match status" value="1"/>
</dbReference>
<evidence type="ECO:0000256" key="1">
    <source>
        <dbReference type="PIRSR" id="PIRSR011396-1"/>
    </source>
</evidence>
<keyword evidence="3" id="KW-0812">Transmembrane</keyword>
<keyword evidence="5" id="KW-1185">Reference proteome</keyword>
<dbReference type="RefSeq" id="WP_127699421.1">
    <property type="nucleotide sequence ID" value="NZ_SACS01000013.1"/>
</dbReference>
<sequence>MQNSITPQAPPLKLLIVGGGTAGWLSALMLAWHFRQQPWVHIELVEAPDIATIGVGEGSTPALTRLFRQLEIAEADWMPACQATYKNGIQFSDWSTIPGYQHYFHPFPSSEDNAVLPEFFRQVRAAQQGQPNDAHPDSFFLQHQLAITGKAPFCADHQIQLQYGYHFDAGLLGQCLKKIAIQRGVAYRPFKVTDVQCFADGAIAQLHTAEGATLAADFYVDCTGFASKLMRQTLGSKFHRYQQMLPNNAALTIATQAESHPLSQTTATALRHGWCWQIPLQHRTGNGYVFSQDFISADIAETELRQHLGLSEQEGSSRLLKFESGRLQQHWQHNCVAVGLSQGFIEPLEATALYLVQQTVSHFLLHWQQSQYQCRGELVARSDYNLLINNYFDRVADYIVLHYKTNSRSDSDYWQHNRKLEFISPELRQLLQCWQSGGDLPALLAAKQLEKYYHAVSWYCLLAGTGYLPERGRLPEYSRQQLPAAQQRLQRWQQLAAWCPEQLAHLRQLAASNRLVTP</sequence>
<name>A0A437QM79_9GAMM</name>
<keyword evidence="2" id="KW-0285">Flavoprotein</keyword>
<keyword evidence="3" id="KW-1133">Transmembrane helix</keyword>
<proteinExistence type="predicted"/>
<feature type="binding site" evidence="2">
    <location>
        <position position="340"/>
    </location>
    <ligand>
        <name>FAD</name>
        <dbReference type="ChEBI" id="CHEBI:57692"/>
    </ligand>
</feature>
<dbReference type="InterPro" id="IPR006905">
    <property type="entry name" value="Flavin_halogenase"/>
</dbReference>
<dbReference type="PANTHER" id="PTHR43747:SF4">
    <property type="entry name" value="FLAVIN-DEPENDENT TRYPTOPHAN HALOGENASE"/>
    <property type="match status" value="1"/>
</dbReference>
<reference evidence="4 5" key="1">
    <citation type="submission" date="2019-01" db="EMBL/GenBank/DDBJ databases">
        <authorList>
            <person name="Chen W.-M."/>
        </authorList>
    </citation>
    <scope>NUCLEOTIDE SEQUENCE [LARGE SCALE GENOMIC DNA]</scope>
    <source>
        <strain evidence="4 5">KYPC3</strain>
    </source>
</reference>
<evidence type="ECO:0000313" key="5">
    <source>
        <dbReference type="Proteomes" id="UP000283077"/>
    </source>
</evidence>
<dbReference type="InterPro" id="IPR033856">
    <property type="entry name" value="Trp_halogen"/>
</dbReference>
<feature type="transmembrane region" description="Helical" evidence="3">
    <location>
        <begin position="12"/>
        <end position="34"/>
    </location>
</feature>